<feature type="domain" description="Glycoside hydrolase 35 catalytic" evidence="5">
    <location>
        <begin position="71"/>
        <end position="392"/>
    </location>
</feature>
<dbReference type="EMBL" id="PDUG01000006">
    <property type="protein sequence ID" value="PIC18862.1"/>
    <property type="molecule type" value="Genomic_DNA"/>
</dbReference>
<dbReference type="InterPro" id="IPR017853">
    <property type="entry name" value="GH"/>
</dbReference>
<dbReference type="Pfam" id="PF01301">
    <property type="entry name" value="Glyco_hydro_35"/>
    <property type="match status" value="1"/>
</dbReference>
<sequence>MTLLRSKDKKEFTVLKSYSHTWTQFEKYKNRSIFNEKQQAMFSHFLLFLLSLLVYRAETATSFEIDRVNHQFLLDGNPFTYLAGEIHYFRIPTNKWEDRLKRVRALGFNAITVPVPWNLHQLNRNSIADFSGNLDLIQFIKLAEQNGLYTLIRLGPYMADEWENGGLPWWLIKNSEIKMYRSSDTAFMNEVSRWWSTLLPKLEPLLRKNGGPILMAQIEHYYGLTGICDRLYVLELANLAKKYLGNDVVLYSVDVPMMPFMRCGLVPGILSTIEMQPNSDANAVIGWFLQQQELAAGGPRVSSQFLLGNYRLWGKQVNDSYSEVIILKTLQAGWNLNASMSFHLAHGGTNFGFWNGNNSPYPVTTSYDFYAPISEGGDTTILFIDIRGFINKIPNWKYPPSPIPAMLPRTSYNSISVKPVDTMIGFIARSDPKCWQSEEQLTAEDINQGYGFVYYQITFLSRCGQLNISQYADNAYVYLNGKFEVILLFIFSIFRKFSLQGTLYAKMADIHNNTINLTNCKSGYNNLEILVEITGRSHTMYPSISKGIQGPVFLNDDILFAWKTCQVPFETSGLNNVANYDKILSQIQKIQKVDNIKEPALFYGTLNLPNDPMDTYIDARGWGKGFITVNNYNIGRYWSTEGPQQTLFLPSEFLQKGENTILIHELEGAPNACNQSSCTLKFTKAPIFSY</sequence>
<feature type="domain" description="Beta-galactosidase galactose-binding" evidence="6">
    <location>
        <begin position="599"/>
        <end position="659"/>
    </location>
</feature>
<dbReference type="InterPro" id="IPR008979">
    <property type="entry name" value="Galactose-bd-like_sf"/>
</dbReference>
<dbReference type="Gene3D" id="3.20.20.80">
    <property type="entry name" value="Glycosidases"/>
    <property type="match status" value="1"/>
</dbReference>
<keyword evidence="2" id="KW-0378">Hydrolase</keyword>
<comment type="similarity">
    <text evidence="1 4">Belongs to the glycosyl hydrolase 35 family.</text>
</comment>
<dbReference type="PANTHER" id="PTHR23421">
    <property type="entry name" value="BETA-GALACTOSIDASE RELATED"/>
    <property type="match status" value="1"/>
</dbReference>
<keyword evidence="8" id="KW-1185">Reference proteome</keyword>
<dbReference type="SUPFAM" id="SSF49785">
    <property type="entry name" value="Galactose-binding domain-like"/>
    <property type="match status" value="1"/>
</dbReference>
<dbReference type="AlphaFoldDB" id="A0A2G5SV78"/>
<evidence type="ECO:0000313" key="7">
    <source>
        <dbReference type="EMBL" id="PIC18862.1"/>
    </source>
</evidence>
<dbReference type="GO" id="GO:0004565">
    <property type="term" value="F:beta-galactosidase activity"/>
    <property type="evidence" value="ECO:0007669"/>
    <property type="project" value="InterPro"/>
</dbReference>
<dbReference type="InterPro" id="IPR001944">
    <property type="entry name" value="Glycoside_Hdrlase_35"/>
</dbReference>
<dbReference type="PIRSF" id="PIRSF006336">
    <property type="entry name" value="B-gal"/>
    <property type="match status" value="1"/>
</dbReference>
<dbReference type="GO" id="GO:0005975">
    <property type="term" value="P:carbohydrate metabolic process"/>
    <property type="evidence" value="ECO:0007669"/>
    <property type="project" value="InterPro"/>
</dbReference>
<dbReference type="InterPro" id="IPR048913">
    <property type="entry name" value="BetaGal_gal-bd"/>
</dbReference>
<protein>
    <submittedName>
        <fullName evidence="7">Uncharacterized protein</fullName>
    </submittedName>
</protein>
<dbReference type="InterPro" id="IPR031330">
    <property type="entry name" value="Gly_Hdrlase_35_cat"/>
</dbReference>
<evidence type="ECO:0000256" key="1">
    <source>
        <dbReference type="ARBA" id="ARBA00009809"/>
    </source>
</evidence>
<dbReference type="InterPro" id="IPR026283">
    <property type="entry name" value="B-gal_1-like"/>
</dbReference>
<evidence type="ECO:0000256" key="2">
    <source>
        <dbReference type="ARBA" id="ARBA00022801"/>
    </source>
</evidence>
<dbReference type="Proteomes" id="UP000230233">
    <property type="component" value="Chromosome X"/>
</dbReference>
<comment type="caution">
    <text evidence="7">The sequence shown here is derived from an EMBL/GenBank/DDBJ whole genome shotgun (WGS) entry which is preliminary data.</text>
</comment>
<organism evidence="7 8">
    <name type="scientific">Caenorhabditis nigoni</name>
    <dbReference type="NCBI Taxonomy" id="1611254"/>
    <lineage>
        <taxon>Eukaryota</taxon>
        <taxon>Metazoa</taxon>
        <taxon>Ecdysozoa</taxon>
        <taxon>Nematoda</taxon>
        <taxon>Chromadorea</taxon>
        <taxon>Rhabditida</taxon>
        <taxon>Rhabditina</taxon>
        <taxon>Rhabditomorpha</taxon>
        <taxon>Rhabditoidea</taxon>
        <taxon>Rhabditidae</taxon>
        <taxon>Peloderinae</taxon>
        <taxon>Caenorhabditis</taxon>
    </lineage>
</organism>
<dbReference type="Pfam" id="PF21467">
    <property type="entry name" value="BetaGal_gal-bd"/>
    <property type="match status" value="1"/>
</dbReference>
<dbReference type="SUPFAM" id="SSF51445">
    <property type="entry name" value="(Trans)glycosidases"/>
    <property type="match status" value="1"/>
</dbReference>
<evidence type="ECO:0000256" key="3">
    <source>
        <dbReference type="ARBA" id="ARBA00023295"/>
    </source>
</evidence>
<dbReference type="OrthoDB" id="1657402at2759"/>
<accession>A0A2G5SV78</accession>
<evidence type="ECO:0000259" key="6">
    <source>
        <dbReference type="Pfam" id="PF21467"/>
    </source>
</evidence>
<reference evidence="8" key="1">
    <citation type="submission" date="2017-10" db="EMBL/GenBank/DDBJ databases">
        <title>Rapid genome shrinkage in a self-fertile nematode reveals novel sperm competition proteins.</title>
        <authorList>
            <person name="Yin D."/>
            <person name="Schwarz E.M."/>
            <person name="Thomas C.G."/>
            <person name="Felde R.L."/>
            <person name="Korf I.F."/>
            <person name="Cutter A.D."/>
            <person name="Schartner C.M."/>
            <person name="Ralston E.J."/>
            <person name="Meyer B.J."/>
            <person name="Haag E.S."/>
        </authorList>
    </citation>
    <scope>NUCLEOTIDE SEQUENCE [LARGE SCALE GENOMIC DNA]</scope>
    <source>
        <strain evidence="8">JU1422</strain>
    </source>
</reference>
<name>A0A2G5SV78_9PELO</name>
<dbReference type="FunFam" id="2.60.120.260:FF:000370">
    <property type="entry name" value="Protein CBG10890"/>
    <property type="match status" value="1"/>
</dbReference>
<dbReference type="STRING" id="1611254.A0A2G5SV78"/>
<proteinExistence type="inferred from homology"/>
<dbReference type="Gene3D" id="2.60.120.260">
    <property type="entry name" value="Galactose-binding domain-like"/>
    <property type="match status" value="2"/>
</dbReference>
<evidence type="ECO:0000313" key="8">
    <source>
        <dbReference type="Proteomes" id="UP000230233"/>
    </source>
</evidence>
<gene>
    <name evidence="7" type="primary">Cnig_chr_X.g24607</name>
    <name evidence="7" type="ORF">B9Z55_024607</name>
</gene>
<evidence type="ECO:0000256" key="4">
    <source>
        <dbReference type="RuleBase" id="RU003679"/>
    </source>
</evidence>
<evidence type="ECO:0000259" key="5">
    <source>
        <dbReference type="Pfam" id="PF01301"/>
    </source>
</evidence>
<keyword evidence="3" id="KW-0326">Glycosidase</keyword>
<dbReference type="PRINTS" id="PR00742">
    <property type="entry name" value="GLHYDRLASE35"/>
</dbReference>